<dbReference type="AlphaFoldDB" id="K6Y637"/>
<protein>
    <submittedName>
        <fullName evidence="1">Uncharacterized protein</fullName>
    </submittedName>
</protein>
<sequence>MLKHHKIDYEWQMYRKNILVFLSELKSESFIKKDSAEALTSHIHLLWSQVKEVQTAKEAFKLLKLYIAADKLEVFRTRYRSYKYRSKNNRKTVVVSEFIRQRLTDTMKSINSESVDECLDYLMSELYVEHRDEAINEIRDNIYGNEEGALHSLMQRISLRDKEIIKANIEASFIKGWEASTTSISKKSDAKLLARDQYVEKQVLSKLMEDGKLIASARHK</sequence>
<dbReference type="RefSeq" id="WP_007620195.1">
    <property type="nucleotide sequence ID" value="NZ_BAEO01000031.1"/>
</dbReference>
<comment type="caution">
    <text evidence="1">The sequence shown here is derived from an EMBL/GenBank/DDBJ whole genome shotgun (WGS) entry which is preliminary data.</text>
</comment>
<evidence type="ECO:0000313" key="1">
    <source>
        <dbReference type="EMBL" id="GAC19406.1"/>
    </source>
</evidence>
<organism evidence="1 2">
    <name type="scientific">Paraglaciecola arctica BSs20135</name>
    <dbReference type="NCBI Taxonomy" id="493475"/>
    <lineage>
        <taxon>Bacteria</taxon>
        <taxon>Pseudomonadati</taxon>
        <taxon>Pseudomonadota</taxon>
        <taxon>Gammaproteobacteria</taxon>
        <taxon>Alteromonadales</taxon>
        <taxon>Alteromonadaceae</taxon>
        <taxon>Paraglaciecola</taxon>
    </lineage>
</organism>
<reference evidence="1 2" key="1">
    <citation type="journal article" date="2017" name="Antonie Van Leeuwenhoek">
        <title>Rhizobium rhizosphaerae sp. nov., a novel species isolated from rice rhizosphere.</title>
        <authorList>
            <person name="Zhao J.J."/>
            <person name="Zhang J."/>
            <person name="Zhang R.J."/>
            <person name="Zhang C.W."/>
            <person name="Yin H.Q."/>
            <person name="Zhang X.X."/>
        </authorList>
    </citation>
    <scope>NUCLEOTIDE SEQUENCE [LARGE SCALE GENOMIC DNA]</scope>
    <source>
        <strain evidence="1 2">BSs20135</strain>
    </source>
</reference>
<accession>K6Y637</accession>
<dbReference type="EMBL" id="BAEO01000031">
    <property type="protein sequence ID" value="GAC19406.1"/>
    <property type="molecule type" value="Genomic_DNA"/>
</dbReference>
<keyword evidence="2" id="KW-1185">Reference proteome</keyword>
<proteinExistence type="predicted"/>
<dbReference type="Proteomes" id="UP000006327">
    <property type="component" value="Unassembled WGS sequence"/>
</dbReference>
<name>K6Y637_9ALTE</name>
<evidence type="ECO:0000313" key="2">
    <source>
        <dbReference type="Proteomes" id="UP000006327"/>
    </source>
</evidence>
<gene>
    <name evidence="1" type="ORF">GARC_2440</name>
</gene>